<evidence type="ECO:0000313" key="2">
    <source>
        <dbReference type="EMBL" id="KAJ5174765.1"/>
    </source>
</evidence>
<dbReference type="GeneID" id="81421943"/>
<name>A0A9W9ICD5_9EURO</name>
<feature type="compositionally biased region" description="Basic and acidic residues" evidence="1">
    <location>
        <begin position="294"/>
        <end position="306"/>
    </location>
</feature>
<comment type="caution">
    <text evidence="2">The sequence shown here is derived from an EMBL/GenBank/DDBJ whole genome shotgun (WGS) entry which is preliminary data.</text>
</comment>
<gene>
    <name evidence="2" type="ORF">N7482_000642</name>
</gene>
<dbReference type="RefSeq" id="XP_056546373.1">
    <property type="nucleotide sequence ID" value="XM_056682767.1"/>
</dbReference>
<proteinExistence type="predicted"/>
<reference evidence="2" key="1">
    <citation type="submission" date="2022-11" db="EMBL/GenBank/DDBJ databases">
        <authorList>
            <person name="Petersen C."/>
        </authorList>
    </citation>
    <scope>NUCLEOTIDE SEQUENCE</scope>
    <source>
        <strain evidence="2">IBT 26290</strain>
    </source>
</reference>
<sequence>MAERKRKKRDGETGSVSQSSPLVKLARSWLSVPQQWSRKLKWARSRRLQQFLAALQTYHPFYAPQGPQGPVYYAPPGHIALGPSLSMPHEAAYGQASFQQGFNQYPHPGMAQMTQQFQGMSVPSTGRNFRRGAGRSSQWPRRNMSMAGESSVSTSEVANTQTSTQSTVSHARIEPGLSVNGTSGTFTSRAHRPLIPTVAEFRPASAGETQTNEEPIGRTGETHVSQRQQSAMPALGTGQPSKSRMEYITEDLARAPGPSLYGSRRLMPSIPNVAPFDPRESSRTESMLPTVESSPERERRPARREWSTNPFEAPLEDARRKETGSGDVSYWQNTEQQSVVPHEDLLIAPISPPLHEQYHEHQGRQPRFQYLDQSIVVAGPRVQSENSSLQTTPFQQRSYDRGEITTPQAVDFPNLDRISPFTPSGVVDPSTPVSIEPVRRRLGPMLYVHSDASDCSEAVQVGTLEYEAKVREIDERETELLELERQESERIAAERLEWERRQAARYDYSQFVRAPRQTGERHADKIRVLEERAVASADAEYNRVMTNANDPFWLANPTPQLPHAHTRAANPANQGLVSTLETALRNSASYRDGYSNFQNGNVSGTAEVPGCLPRHQPSWRNRPQNRIVTAREDPEVMNDPEARHNWLSNACEVPYMGPTSMGRDPWPRSPALQPLAPMRNRSPARPFIPFNPLSGAPMPSALGFVAPTNAHMQGAYVQTPIIQLAGAPVNAPTQPAAMSWAESRRIRGIPPRGPNSLARQAALTRHGSQNPDGSPSPLPRSQHL</sequence>
<feature type="region of interest" description="Disordered" evidence="1">
    <location>
        <begin position="202"/>
        <end position="241"/>
    </location>
</feature>
<organism evidence="2 3">
    <name type="scientific">Penicillium canariense</name>
    <dbReference type="NCBI Taxonomy" id="189055"/>
    <lineage>
        <taxon>Eukaryota</taxon>
        <taxon>Fungi</taxon>
        <taxon>Dikarya</taxon>
        <taxon>Ascomycota</taxon>
        <taxon>Pezizomycotina</taxon>
        <taxon>Eurotiomycetes</taxon>
        <taxon>Eurotiomycetidae</taxon>
        <taxon>Eurotiales</taxon>
        <taxon>Aspergillaceae</taxon>
        <taxon>Penicillium</taxon>
    </lineage>
</organism>
<feature type="region of interest" description="Disordered" evidence="1">
    <location>
        <begin position="125"/>
        <end position="156"/>
    </location>
</feature>
<feature type="region of interest" description="Disordered" evidence="1">
    <location>
        <begin position="746"/>
        <end position="784"/>
    </location>
</feature>
<feature type="region of interest" description="Disordered" evidence="1">
    <location>
        <begin position="275"/>
        <end position="326"/>
    </location>
</feature>
<keyword evidence="3" id="KW-1185">Reference proteome</keyword>
<evidence type="ECO:0000313" key="3">
    <source>
        <dbReference type="Proteomes" id="UP001149163"/>
    </source>
</evidence>
<dbReference type="AlphaFoldDB" id="A0A9W9ICD5"/>
<dbReference type="EMBL" id="JAPQKN010000001">
    <property type="protein sequence ID" value="KAJ5174765.1"/>
    <property type="molecule type" value="Genomic_DNA"/>
</dbReference>
<dbReference type="Proteomes" id="UP001149163">
    <property type="component" value="Unassembled WGS sequence"/>
</dbReference>
<dbReference type="OrthoDB" id="4369567at2759"/>
<protein>
    <submittedName>
        <fullName evidence="2">Uncharacterized protein</fullName>
    </submittedName>
</protein>
<feature type="compositionally biased region" description="Polar residues" evidence="1">
    <location>
        <begin position="222"/>
        <end position="231"/>
    </location>
</feature>
<evidence type="ECO:0000256" key="1">
    <source>
        <dbReference type="SAM" id="MobiDB-lite"/>
    </source>
</evidence>
<reference evidence="2" key="2">
    <citation type="journal article" date="2023" name="IMA Fungus">
        <title>Comparative genomic study of the Penicillium genus elucidates a diverse pangenome and 15 lateral gene transfer events.</title>
        <authorList>
            <person name="Petersen C."/>
            <person name="Sorensen T."/>
            <person name="Nielsen M.R."/>
            <person name="Sondergaard T.E."/>
            <person name="Sorensen J.L."/>
            <person name="Fitzpatrick D.A."/>
            <person name="Frisvad J.C."/>
            <person name="Nielsen K.L."/>
        </authorList>
    </citation>
    <scope>NUCLEOTIDE SEQUENCE</scope>
    <source>
        <strain evidence="2">IBT 26290</strain>
    </source>
</reference>
<feature type="region of interest" description="Disordered" evidence="1">
    <location>
        <begin position="1"/>
        <end position="20"/>
    </location>
</feature>
<accession>A0A9W9ICD5</accession>